<keyword evidence="1" id="KW-0472">Membrane</keyword>
<feature type="transmembrane region" description="Helical" evidence="1">
    <location>
        <begin position="77"/>
        <end position="96"/>
    </location>
</feature>
<keyword evidence="1" id="KW-0812">Transmembrane</keyword>
<feature type="transmembrane region" description="Helical" evidence="1">
    <location>
        <begin position="259"/>
        <end position="279"/>
    </location>
</feature>
<dbReference type="Proteomes" id="UP000253273">
    <property type="component" value="Chromosome"/>
</dbReference>
<protein>
    <submittedName>
        <fullName evidence="2">Hydrolase</fullName>
    </submittedName>
</protein>
<feature type="transmembrane region" description="Helical" evidence="1">
    <location>
        <begin position="108"/>
        <end position="137"/>
    </location>
</feature>
<dbReference type="EMBL" id="CP031150">
    <property type="protein sequence ID" value="AXG06729.1"/>
    <property type="molecule type" value="Genomic_DNA"/>
</dbReference>
<dbReference type="AlphaFoldDB" id="A0A345E3F7"/>
<feature type="transmembrane region" description="Helical" evidence="1">
    <location>
        <begin position="235"/>
        <end position="253"/>
    </location>
</feature>
<organism evidence="2 3">
    <name type="scientific">Haloplanus rubicundus</name>
    <dbReference type="NCBI Taxonomy" id="1547898"/>
    <lineage>
        <taxon>Archaea</taxon>
        <taxon>Methanobacteriati</taxon>
        <taxon>Methanobacteriota</taxon>
        <taxon>Stenosarchaea group</taxon>
        <taxon>Halobacteria</taxon>
        <taxon>Halobacteriales</taxon>
        <taxon>Haloferacaceae</taxon>
        <taxon>Haloplanus</taxon>
    </lineage>
</organism>
<reference evidence="2 3" key="1">
    <citation type="submission" date="2018-07" db="EMBL/GenBank/DDBJ databases">
        <title>Genome sequences of Haloplanus sp. CBA1113.</title>
        <authorList>
            <person name="Kim Y.B."/>
            <person name="Roh S.W."/>
        </authorList>
    </citation>
    <scope>NUCLEOTIDE SEQUENCE [LARGE SCALE GENOMIC DNA]</scope>
    <source>
        <strain evidence="2 3">CBA1113</strain>
    </source>
</reference>
<dbReference type="OrthoDB" id="313450at2157"/>
<dbReference type="RefSeq" id="WP_114585866.1">
    <property type="nucleotide sequence ID" value="NZ_CP031150.1"/>
</dbReference>
<dbReference type="Pfam" id="PF04307">
    <property type="entry name" value="YdjM"/>
    <property type="match status" value="1"/>
</dbReference>
<dbReference type="GeneID" id="37283716"/>
<feature type="transmembrane region" description="Helical" evidence="1">
    <location>
        <begin position="45"/>
        <end position="68"/>
    </location>
</feature>
<feature type="transmembrane region" description="Helical" evidence="1">
    <location>
        <begin position="149"/>
        <end position="168"/>
    </location>
</feature>
<sequence>MFVGHAALAFALVGGVAVARGWRTERALALGVVAGAFAALPDVDMAYALVGVAGAAGGDALAVAGAFWSTGNVVHRAVTHSLVLAVPVALLAALRATDSRSAGALSVVLGGLLVAVVGTIGGALAALITLLFVLGAAVVGTVAGRHTALTAPQILGAALVGLVTHPFGDLFTGEPPAMLYPADAALVTDRVALAADPTLHLLAAFGVELATVWAAVAVVCLATGLRPTTAVSPRATLGAGYAASVLLIPAPTLDLSYPFVFSVLAVGLLGIFPRARLVGDPRGPTVDPPDWLGATLTGLSAITVAWLAYAAAYVVVG</sequence>
<evidence type="ECO:0000256" key="1">
    <source>
        <dbReference type="SAM" id="Phobius"/>
    </source>
</evidence>
<keyword evidence="3" id="KW-1185">Reference proteome</keyword>
<feature type="transmembrane region" description="Helical" evidence="1">
    <location>
        <begin position="199"/>
        <end position="223"/>
    </location>
</feature>
<keyword evidence="2" id="KW-0378">Hydrolase</keyword>
<proteinExistence type="predicted"/>
<name>A0A345E3F7_9EURY</name>
<keyword evidence="1" id="KW-1133">Transmembrane helix</keyword>
<dbReference type="GO" id="GO:0016787">
    <property type="term" value="F:hydrolase activity"/>
    <property type="evidence" value="ECO:0007669"/>
    <property type="project" value="UniProtKB-KW"/>
</dbReference>
<evidence type="ECO:0000313" key="2">
    <source>
        <dbReference type="EMBL" id="AXG06729.1"/>
    </source>
</evidence>
<accession>A0A345E3F7</accession>
<evidence type="ECO:0000313" key="3">
    <source>
        <dbReference type="Proteomes" id="UP000253273"/>
    </source>
</evidence>
<dbReference type="KEGG" id="haj:DU500_09985"/>
<feature type="transmembrane region" description="Helical" evidence="1">
    <location>
        <begin position="291"/>
        <end position="316"/>
    </location>
</feature>
<dbReference type="InterPro" id="IPR007404">
    <property type="entry name" value="YdjM-like"/>
</dbReference>
<gene>
    <name evidence="2" type="ORF">DU500_09985</name>
</gene>